<dbReference type="PANTHER" id="PTHR37845">
    <property type="entry name" value="SEQUENCE ORPHAN"/>
    <property type="match status" value="1"/>
</dbReference>
<sequence length="305" mass="33393">MGLLVGTIDGEYEVIPDNSPLSVRLTVETMAGITAAFVVSPFVSIIDKAITTNASGVEPLVPAVKNGLKTLLFRPIYFLKQPSFLLIWGVFSSTYAVANNVEALCGRNQIDPLYPKFVCSAATNVTLSVAKDYAFARMFGKGTMKPMSSTSLGIFATRDSMTILASFTLPPIIAGELVNKMAFTPKHADITAQLLAPVSMQILSTPLHIFGLDLYNKSGSNVKFSERLMFIKQEYLKTLMARVSRIFPAFGIGGVLNKQLRRHGHAFIHDVYTTFPTSSRSASVQSSYAERSNFSVYNRYKSSNV</sequence>
<dbReference type="GO" id="GO:0005739">
    <property type="term" value="C:mitochondrion"/>
    <property type="evidence" value="ECO:0007669"/>
    <property type="project" value="TreeGrafter"/>
</dbReference>
<reference evidence="1" key="1">
    <citation type="journal article" date="2020" name="Nature">
        <title>Giant virus diversity and host interactions through global metagenomics.</title>
        <authorList>
            <person name="Schulz F."/>
            <person name="Roux S."/>
            <person name="Paez-Espino D."/>
            <person name="Jungbluth S."/>
            <person name="Walsh D.A."/>
            <person name="Denef V.J."/>
            <person name="McMahon K.D."/>
            <person name="Konstantinidis K.T."/>
            <person name="Eloe-Fadrosh E.A."/>
            <person name="Kyrpides N.C."/>
            <person name="Woyke T."/>
        </authorList>
    </citation>
    <scope>NUCLEOTIDE SEQUENCE</scope>
    <source>
        <strain evidence="1">GVMAG-M-3300023184-16</strain>
    </source>
</reference>
<organism evidence="1">
    <name type="scientific">viral metagenome</name>
    <dbReference type="NCBI Taxonomy" id="1070528"/>
    <lineage>
        <taxon>unclassified sequences</taxon>
        <taxon>metagenomes</taxon>
        <taxon>organismal metagenomes</taxon>
    </lineage>
</organism>
<protein>
    <submittedName>
        <fullName evidence="1">Uncharacterized protein</fullName>
    </submittedName>
</protein>
<dbReference type="PANTHER" id="PTHR37845:SF1">
    <property type="entry name" value="SEQUENCE ORPHAN"/>
    <property type="match status" value="1"/>
</dbReference>
<evidence type="ECO:0000313" key="1">
    <source>
        <dbReference type="EMBL" id="QHT84227.1"/>
    </source>
</evidence>
<name>A0A6C0HVB7_9ZZZZ</name>
<accession>A0A6C0HVB7</accession>
<proteinExistence type="predicted"/>
<dbReference type="InterPro" id="IPR038781">
    <property type="entry name" value="C365.16-ike"/>
</dbReference>
<dbReference type="EMBL" id="MN740016">
    <property type="protein sequence ID" value="QHT84227.1"/>
    <property type="molecule type" value="Genomic_DNA"/>
</dbReference>
<dbReference type="AlphaFoldDB" id="A0A6C0HVB7"/>